<evidence type="ECO:0000313" key="1">
    <source>
        <dbReference type="EMBL" id="USQ98089.1"/>
    </source>
</evidence>
<proteinExistence type="predicted"/>
<reference evidence="1 2" key="1">
    <citation type="submission" date="2022-04" db="EMBL/GenBank/DDBJ databases">
        <title>Genome sequence of soybean root-associated Caulobacter segnis RL271.</title>
        <authorList>
            <person name="Longley R."/>
            <person name="Bonito G."/>
            <person name="Trigodet F."/>
            <person name="Crosson S."/>
            <person name="Fiebig A."/>
        </authorList>
    </citation>
    <scope>NUCLEOTIDE SEQUENCE [LARGE SCALE GENOMIC DNA]</scope>
    <source>
        <strain evidence="1 2">RL271</strain>
    </source>
</reference>
<keyword evidence="2" id="KW-1185">Reference proteome</keyword>
<dbReference type="Proteomes" id="UP001057520">
    <property type="component" value="Chromosome"/>
</dbReference>
<name>A0ABY4ZZP1_9CAUL</name>
<accession>A0ABY4ZZP1</accession>
<dbReference type="InterPro" id="IPR050114">
    <property type="entry name" value="UPF0173_UPF0282_UlaG_hydrolase"/>
</dbReference>
<protein>
    <submittedName>
        <fullName evidence="1">MBL fold metallo-hydrolase</fullName>
    </submittedName>
</protein>
<organism evidence="1 2">
    <name type="scientific">Caulobacter segnis</name>
    <dbReference type="NCBI Taxonomy" id="88688"/>
    <lineage>
        <taxon>Bacteria</taxon>
        <taxon>Pseudomonadati</taxon>
        <taxon>Pseudomonadota</taxon>
        <taxon>Alphaproteobacteria</taxon>
        <taxon>Caulobacterales</taxon>
        <taxon>Caulobacteraceae</taxon>
        <taxon>Caulobacter</taxon>
    </lineage>
</organism>
<dbReference type="PANTHER" id="PTHR43546">
    <property type="entry name" value="UPF0173 METAL-DEPENDENT HYDROLASE MJ1163-RELATED"/>
    <property type="match status" value="1"/>
</dbReference>
<dbReference type="Gene3D" id="3.60.15.10">
    <property type="entry name" value="Ribonuclease Z/Hydroxyacylglutathione hydrolase-like"/>
    <property type="match status" value="1"/>
</dbReference>
<dbReference type="EMBL" id="CP096040">
    <property type="protein sequence ID" value="USQ98089.1"/>
    <property type="molecule type" value="Genomic_DNA"/>
</dbReference>
<dbReference type="InterPro" id="IPR036866">
    <property type="entry name" value="RibonucZ/Hydroxyglut_hydro"/>
</dbReference>
<gene>
    <name evidence="1" type="ORF">MZV50_11335</name>
</gene>
<dbReference type="SUPFAM" id="SSF56281">
    <property type="entry name" value="Metallo-hydrolase/oxidoreductase"/>
    <property type="match status" value="1"/>
</dbReference>
<evidence type="ECO:0000313" key="2">
    <source>
        <dbReference type="Proteomes" id="UP001057520"/>
    </source>
</evidence>
<sequence length="435" mass="48306">MDITHVSNSFLIVETATTKLVCDPWVGQANHGGWRSYPEFDRRDLIDRVRGADLVYISHIHSDHFDPDFLADSGLLEAPFLIKTYANDTLRRRLRALGARTVIEAEPFTPLEVRDLRLVVVPQFQTSNAGVETDLDYDLDTSLIVAADGQVFFNQVDNPMAAAHFEAIKAFCDREFGPIDVAALVCGAAGEYPQCFLNIDRKAEQARIIDAALAKLEASLRILRPKRVFLAGGSYFIPGRLTELSRLIAQPTPDQAAERCAFVPFVALEGGRRLNVGTGEVAPDLTPTLSELGQVQAAHAAEPYPYEADPVPEDDQLDAAFARAKAALEAMLAARRVRLNVDYEFRLYDELTEQRARAGAHRKQLDLSVRTDAETVQPTKLRLHLDARAFALCLSRRQSWNQTISGSLVLQEREPNIHQPDALFALNYLVADTPS</sequence>